<dbReference type="SUPFAM" id="SSF46785">
    <property type="entry name" value="Winged helix' DNA-binding domain"/>
    <property type="match status" value="1"/>
</dbReference>
<evidence type="ECO:0000313" key="7">
    <source>
        <dbReference type="EMBL" id="SIM72432.1"/>
    </source>
</evidence>
<dbReference type="Gene3D" id="3.30.450.40">
    <property type="match status" value="1"/>
</dbReference>
<keyword evidence="8" id="KW-1185">Reference proteome</keyword>
<dbReference type="Gene3D" id="1.10.10.10">
    <property type="entry name" value="Winged helix-like DNA-binding domain superfamily/Winged helix DNA-binding domain"/>
    <property type="match status" value="1"/>
</dbReference>
<dbReference type="InterPro" id="IPR029016">
    <property type="entry name" value="GAF-like_dom_sf"/>
</dbReference>
<organism evidence="7 8">
    <name type="scientific">Micromonospora cremea</name>
    <dbReference type="NCBI Taxonomy" id="709881"/>
    <lineage>
        <taxon>Bacteria</taxon>
        <taxon>Bacillati</taxon>
        <taxon>Actinomycetota</taxon>
        <taxon>Actinomycetes</taxon>
        <taxon>Micromonosporales</taxon>
        <taxon>Micromonosporaceae</taxon>
        <taxon>Micromonospora</taxon>
    </lineage>
</organism>
<name>A0A1N5VGZ7_9ACTN</name>
<dbReference type="InterPro" id="IPR036390">
    <property type="entry name" value="WH_DNA-bd_sf"/>
</dbReference>
<dbReference type="Proteomes" id="UP000185124">
    <property type="component" value="Unassembled WGS sequence"/>
</dbReference>
<dbReference type="SUPFAM" id="SSF55781">
    <property type="entry name" value="GAF domain-like"/>
    <property type="match status" value="1"/>
</dbReference>
<dbReference type="OrthoDB" id="9807558at2"/>
<sequence>MVQSLSDPDDDGASAPAEAPQTRSGDRLQSLTRGLAVLRGFSRQHATMSVSEVAKNAQLSRAAARRVLLTLEDLGYVRSEHARYSLRPKVLELGYAYLSSLYPWDYALPVMQAFSAEVDENILAGVMDGTDVVCVARTTRKPVSVSVPVGGRIPAFASSMGRVILANEDDDKLEAYLDRVELRAYTPQTITSVEELRAELKRVRAQGWSLVEDELAVGVVGIAAPIYGPGRRVVAALNVSIHGKHDESSEHIAVTRARLLECSRELSLLFGGSGGV</sequence>
<dbReference type="GO" id="GO:0045892">
    <property type="term" value="P:negative regulation of DNA-templated transcription"/>
    <property type="evidence" value="ECO:0007669"/>
    <property type="project" value="TreeGrafter"/>
</dbReference>
<feature type="region of interest" description="Disordered" evidence="4">
    <location>
        <begin position="1"/>
        <end position="28"/>
    </location>
</feature>
<dbReference type="PANTHER" id="PTHR30136:SF34">
    <property type="entry name" value="TRANSCRIPTIONAL REGULATOR"/>
    <property type="match status" value="1"/>
</dbReference>
<evidence type="ECO:0000259" key="6">
    <source>
        <dbReference type="PROSITE" id="PS51078"/>
    </source>
</evidence>
<proteinExistence type="predicted"/>
<dbReference type="STRING" id="709881.SAMN04489832_1642"/>
<evidence type="ECO:0000256" key="3">
    <source>
        <dbReference type="ARBA" id="ARBA00023163"/>
    </source>
</evidence>
<dbReference type="GO" id="GO:0003677">
    <property type="term" value="F:DNA binding"/>
    <property type="evidence" value="ECO:0007669"/>
    <property type="project" value="UniProtKB-KW"/>
</dbReference>
<dbReference type="GO" id="GO:0003700">
    <property type="term" value="F:DNA-binding transcription factor activity"/>
    <property type="evidence" value="ECO:0007669"/>
    <property type="project" value="TreeGrafter"/>
</dbReference>
<evidence type="ECO:0000259" key="5">
    <source>
        <dbReference type="PROSITE" id="PS51077"/>
    </source>
</evidence>
<protein>
    <submittedName>
        <fullName evidence="7">Transcriptional regulator, IclR family</fullName>
    </submittedName>
</protein>
<evidence type="ECO:0000256" key="4">
    <source>
        <dbReference type="SAM" id="MobiDB-lite"/>
    </source>
</evidence>
<dbReference type="InterPro" id="IPR050707">
    <property type="entry name" value="HTH_MetabolicPath_Reg"/>
</dbReference>
<dbReference type="Pfam" id="PF01614">
    <property type="entry name" value="IclR_C"/>
    <property type="match status" value="1"/>
</dbReference>
<dbReference type="EMBL" id="FSQT01000001">
    <property type="protein sequence ID" value="SIM72432.1"/>
    <property type="molecule type" value="Genomic_DNA"/>
</dbReference>
<dbReference type="SMART" id="SM00346">
    <property type="entry name" value="HTH_ICLR"/>
    <property type="match status" value="1"/>
</dbReference>
<feature type="domain" description="IclR-ED" evidence="6">
    <location>
        <begin position="89"/>
        <end position="272"/>
    </location>
</feature>
<feature type="domain" description="HTH iclR-type" evidence="5">
    <location>
        <begin position="28"/>
        <end position="88"/>
    </location>
</feature>
<gene>
    <name evidence="7" type="ORF">SAMN04489832_1642</name>
</gene>
<dbReference type="InterPro" id="IPR005471">
    <property type="entry name" value="Tscrpt_reg_IclR_N"/>
</dbReference>
<dbReference type="RefSeq" id="WP_074310107.1">
    <property type="nucleotide sequence ID" value="NZ_FSQT01000001.1"/>
</dbReference>
<keyword evidence="1" id="KW-0805">Transcription regulation</keyword>
<dbReference type="PROSITE" id="PS51077">
    <property type="entry name" value="HTH_ICLR"/>
    <property type="match status" value="1"/>
</dbReference>
<dbReference type="InterPro" id="IPR036388">
    <property type="entry name" value="WH-like_DNA-bd_sf"/>
</dbReference>
<dbReference type="InterPro" id="IPR014757">
    <property type="entry name" value="Tscrpt_reg_IclR_C"/>
</dbReference>
<evidence type="ECO:0000256" key="2">
    <source>
        <dbReference type="ARBA" id="ARBA00023125"/>
    </source>
</evidence>
<evidence type="ECO:0000313" key="8">
    <source>
        <dbReference type="Proteomes" id="UP000185124"/>
    </source>
</evidence>
<dbReference type="PROSITE" id="PS51078">
    <property type="entry name" value="ICLR_ED"/>
    <property type="match status" value="1"/>
</dbReference>
<keyword evidence="2" id="KW-0238">DNA-binding</keyword>
<keyword evidence="3" id="KW-0804">Transcription</keyword>
<dbReference type="Pfam" id="PF09339">
    <property type="entry name" value="HTH_IclR"/>
    <property type="match status" value="1"/>
</dbReference>
<accession>A0A1N5VGZ7</accession>
<dbReference type="PANTHER" id="PTHR30136">
    <property type="entry name" value="HELIX-TURN-HELIX TRANSCRIPTIONAL REGULATOR, ICLR FAMILY"/>
    <property type="match status" value="1"/>
</dbReference>
<reference evidence="8" key="1">
    <citation type="submission" date="2016-12" db="EMBL/GenBank/DDBJ databases">
        <authorList>
            <person name="Varghese N."/>
            <person name="Submissions S."/>
        </authorList>
    </citation>
    <scope>NUCLEOTIDE SEQUENCE [LARGE SCALE GENOMIC DNA]</scope>
    <source>
        <strain evidence="8">DSM 45599</strain>
    </source>
</reference>
<evidence type="ECO:0000256" key="1">
    <source>
        <dbReference type="ARBA" id="ARBA00023015"/>
    </source>
</evidence>
<dbReference type="AlphaFoldDB" id="A0A1N5VGZ7"/>